<accession>A0AAD6UJP9</accession>
<proteinExistence type="predicted"/>
<feature type="region of interest" description="Disordered" evidence="1">
    <location>
        <begin position="187"/>
        <end position="221"/>
    </location>
</feature>
<organism evidence="3 4">
    <name type="scientific">Mycena pura</name>
    <dbReference type="NCBI Taxonomy" id="153505"/>
    <lineage>
        <taxon>Eukaryota</taxon>
        <taxon>Fungi</taxon>
        <taxon>Dikarya</taxon>
        <taxon>Basidiomycota</taxon>
        <taxon>Agaricomycotina</taxon>
        <taxon>Agaricomycetes</taxon>
        <taxon>Agaricomycetidae</taxon>
        <taxon>Agaricales</taxon>
        <taxon>Marasmiineae</taxon>
        <taxon>Mycenaceae</taxon>
        <taxon>Mycena</taxon>
    </lineage>
</organism>
<name>A0AAD6UJP9_9AGAR</name>
<evidence type="ECO:0000256" key="1">
    <source>
        <dbReference type="SAM" id="MobiDB-lite"/>
    </source>
</evidence>
<reference evidence="3" key="1">
    <citation type="submission" date="2023-03" db="EMBL/GenBank/DDBJ databases">
        <title>Massive genome expansion in bonnet fungi (Mycena s.s.) driven by repeated elements and novel gene families across ecological guilds.</title>
        <authorList>
            <consortium name="Lawrence Berkeley National Laboratory"/>
            <person name="Harder C.B."/>
            <person name="Miyauchi S."/>
            <person name="Viragh M."/>
            <person name="Kuo A."/>
            <person name="Thoen E."/>
            <person name="Andreopoulos B."/>
            <person name="Lu D."/>
            <person name="Skrede I."/>
            <person name="Drula E."/>
            <person name="Henrissat B."/>
            <person name="Morin E."/>
            <person name="Kohler A."/>
            <person name="Barry K."/>
            <person name="LaButti K."/>
            <person name="Morin E."/>
            <person name="Salamov A."/>
            <person name="Lipzen A."/>
            <person name="Mereny Z."/>
            <person name="Hegedus B."/>
            <person name="Baldrian P."/>
            <person name="Stursova M."/>
            <person name="Weitz H."/>
            <person name="Taylor A."/>
            <person name="Grigoriev I.V."/>
            <person name="Nagy L.G."/>
            <person name="Martin F."/>
            <person name="Kauserud H."/>
        </authorList>
    </citation>
    <scope>NUCLEOTIDE SEQUENCE</scope>
    <source>
        <strain evidence="3">9144</strain>
    </source>
</reference>
<evidence type="ECO:0000313" key="4">
    <source>
        <dbReference type="Proteomes" id="UP001219525"/>
    </source>
</evidence>
<dbReference type="Proteomes" id="UP001219525">
    <property type="component" value="Unassembled WGS sequence"/>
</dbReference>
<keyword evidence="4" id="KW-1185">Reference proteome</keyword>
<evidence type="ECO:0000256" key="2">
    <source>
        <dbReference type="SAM" id="SignalP"/>
    </source>
</evidence>
<dbReference type="AlphaFoldDB" id="A0AAD6UJP9"/>
<gene>
    <name evidence="3" type="ORF">GGX14DRAFT_611378</name>
</gene>
<feature type="signal peptide" evidence="2">
    <location>
        <begin position="1"/>
        <end position="17"/>
    </location>
</feature>
<protein>
    <submittedName>
        <fullName evidence="3">Uncharacterized protein</fullName>
    </submittedName>
</protein>
<comment type="caution">
    <text evidence="3">The sequence shown here is derived from an EMBL/GenBank/DDBJ whole genome shotgun (WGS) entry which is preliminary data.</text>
</comment>
<sequence length="327" mass="35546">MVSRVFAPLFVINIVLGAVVNASPLASPEAIALSGLMVINNPNCLFPPQPDSFQKRQCAQTYTVVGGDTCAAIESTTVTAHIASSVSLRNTGLSFYVFRRTQPTLFNHVMSQHVQNVLIDKYNLLSNYAVARDQAFKKSTIISAFRRCGIWPLDESAVPELFEPARNYTTQAAMPLAPRLPALLVPASTDTTRRSSATASRFTDSTSSAASSTPSTSPSNLSRTYYHVVSVGHLLVGEPIPFVNATELLTASRSALAAENDQLRNLLKAAGIELDKNYAQMVLMERENGNMRQQLHAKKNKSKRTYTTGNLKARLMTSAAEMAQAFA</sequence>
<feature type="chain" id="PRO_5042022047" evidence="2">
    <location>
        <begin position="18"/>
        <end position="327"/>
    </location>
</feature>
<evidence type="ECO:0000313" key="3">
    <source>
        <dbReference type="EMBL" id="KAJ7187490.1"/>
    </source>
</evidence>
<feature type="compositionally biased region" description="Low complexity" evidence="1">
    <location>
        <begin position="187"/>
        <end position="219"/>
    </location>
</feature>
<keyword evidence="2" id="KW-0732">Signal</keyword>
<dbReference type="EMBL" id="JARJCW010000197">
    <property type="protein sequence ID" value="KAJ7187490.1"/>
    <property type="molecule type" value="Genomic_DNA"/>
</dbReference>